<dbReference type="Gene3D" id="1.10.3470.10">
    <property type="entry name" value="ABC transporter involved in vitamin B12 uptake, BtuC"/>
    <property type="match status" value="1"/>
</dbReference>
<dbReference type="InterPro" id="IPR000522">
    <property type="entry name" value="ABC_transptr_permease_BtuC"/>
</dbReference>
<dbReference type="EMBL" id="FNFO01000006">
    <property type="protein sequence ID" value="SDL47707.1"/>
    <property type="molecule type" value="Genomic_DNA"/>
</dbReference>
<keyword evidence="6 8" id="KW-1133">Transmembrane helix</keyword>
<accession>A0A1G9KDD6</accession>
<proteinExistence type="inferred from homology"/>
<evidence type="ECO:0000313" key="9">
    <source>
        <dbReference type="EMBL" id="SDL47707.1"/>
    </source>
</evidence>
<evidence type="ECO:0000256" key="5">
    <source>
        <dbReference type="ARBA" id="ARBA00022692"/>
    </source>
</evidence>
<keyword evidence="4" id="KW-1003">Cell membrane</keyword>
<feature type="transmembrane region" description="Helical" evidence="8">
    <location>
        <begin position="169"/>
        <end position="193"/>
    </location>
</feature>
<name>A0A1G9KDD6_9BACT</name>
<organism evidence="9 10">
    <name type="scientific">Catalinimonas alkaloidigena</name>
    <dbReference type="NCBI Taxonomy" id="1075417"/>
    <lineage>
        <taxon>Bacteria</taxon>
        <taxon>Pseudomonadati</taxon>
        <taxon>Bacteroidota</taxon>
        <taxon>Cytophagia</taxon>
        <taxon>Cytophagales</taxon>
        <taxon>Catalimonadaceae</taxon>
        <taxon>Catalinimonas</taxon>
    </lineage>
</organism>
<evidence type="ECO:0000256" key="3">
    <source>
        <dbReference type="ARBA" id="ARBA00022448"/>
    </source>
</evidence>
<keyword evidence="3" id="KW-0813">Transport</keyword>
<dbReference type="Pfam" id="PF01032">
    <property type="entry name" value="FecCD"/>
    <property type="match status" value="1"/>
</dbReference>
<comment type="subcellular location">
    <subcellularLocation>
        <location evidence="1">Cell membrane</location>
        <topology evidence="1">Multi-pass membrane protein</topology>
    </subcellularLocation>
</comment>
<keyword evidence="7 8" id="KW-0472">Membrane</keyword>
<dbReference type="PANTHER" id="PTHR30472:SF25">
    <property type="entry name" value="ABC TRANSPORTER PERMEASE PROTEIN MJ0876-RELATED"/>
    <property type="match status" value="1"/>
</dbReference>
<evidence type="ECO:0000256" key="4">
    <source>
        <dbReference type="ARBA" id="ARBA00022475"/>
    </source>
</evidence>
<dbReference type="STRING" id="1075417.SAMN05421823_106128"/>
<evidence type="ECO:0000256" key="7">
    <source>
        <dbReference type="ARBA" id="ARBA00023136"/>
    </source>
</evidence>
<protein>
    <submittedName>
        <fullName evidence="9">Iron complex transport system permease protein</fullName>
    </submittedName>
</protein>
<evidence type="ECO:0000256" key="6">
    <source>
        <dbReference type="ARBA" id="ARBA00022989"/>
    </source>
</evidence>
<keyword evidence="5 8" id="KW-0812">Transmembrane</keyword>
<feature type="transmembrane region" description="Helical" evidence="8">
    <location>
        <begin position="328"/>
        <end position="349"/>
    </location>
</feature>
<dbReference type="Proteomes" id="UP000198510">
    <property type="component" value="Unassembled WGS sequence"/>
</dbReference>
<dbReference type="PANTHER" id="PTHR30472">
    <property type="entry name" value="FERRIC ENTEROBACTIN TRANSPORT SYSTEM PERMEASE PROTEIN"/>
    <property type="match status" value="1"/>
</dbReference>
<comment type="similarity">
    <text evidence="2">Belongs to the binding-protein-dependent transport system permease family. FecCD subfamily.</text>
</comment>
<dbReference type="GO" id="GO:0022857">
    <property type="term" value="F:transmembrane transporter activity"/>
    <property type="evidence" value="ECO:0007669"/>
    <property type="project" value="InterPro"/>
</dbReference>
<dbReference type="SUPFAM" id="SSF81345">
    <property type="entry name" value="ABC transporter involved in vitamin B12 uptake, BtuC"/>
    <property type="match status" value="1"/>
</dbReference>
<feature type="transmembrane region" description="Helical" evidence="8">
    <location>
        <begin position="139"/>
        <end position="157"/>
    </location>
</feature>
<evidence type="ECO:0000256" key="2">
    <source>
        <dbReference type="ARBA" id="ARBA00007935"/>
    </source>
</evidence>
<dbReference type="CDD" id="cd06550">
    <property type="entry name" value="TM_ABC_iron-siderophores_like"/>
    <property type="match status" value="1"/>
</dbReference>
<dbReference type="GO" id="GO:0005886">
    <property type="term" value="C:plasma membrane"/>
    <property type="evidence" value="ECO:0007669"/>
    <property type="project" value="UniProtKB-SubCell"/>
</dbReference>
<sequence length="358" mass="37878">MTTTTLSSHRLYHARGLALGSLGAVLGLVALWALGVGAVPISAGESLSILWHRMVGGVGHYSDRQAMIFWSIRLPRLVETLLVGAALGVSGCALQGLFRNPLVEPALIGVSSGAALFTVVAMVFSQALAGTLAVLFGNYLLPAFAFVGGLVTTWIAYRLSQARFRTDVTLLILAGVAMNALTGALVGLVIFYADDAALRDFTFWSLGDLGGAHWQSLLVHTPLLIGATLGLLFFHRPLNALSLGESEAFHMGVEVEKVKKQVVVLSALAVGSAVSLCGIIGFVGLVVPHMVRLVWGSDHRLVLPASCLGGALLLLLADLLARTLVRPAELPIGVITALLGAPFFMFLLVRQKQIHHTR</sequence>
<gene>
    <name evidence="9" type="ORF">SAMN05421823_106128</name>
</gene>
<reference evidence="9 10" key="1">
    <citation type="submission" date="2016-10" db="EMBL/GenBank/DDBJ databases">
        <authorList>
            <person name="de Groot N.N."/>
        </authorList>
    </citation>
    <scope>NUCLEOTIDE SEQUENCE [LARGE SCALE GENOMIC DNA]</scope>
    <source>
        <strain evidence="9 10">DSM 25186</strain>
    </source>
</reference>
<feature type="transmembrane region" description="Helical" evidence="8">
    <location>
        <begin position="12"/>
        <end position="34"/>
    </location>
</feature>
<feature type="transmembrane region" description="Helical" evidence="8">
    <location>
        <begin position="262"/>
        <end position="289"/>
    </location>
</feature>
<evidence type="ECO:0000256" key="8">
    <source>
        <dbReference type="SAM" id="Phobius"/>
    </source>
</evidence>
<feature type="transmembrane region" description="Helical" evidence="8">
    <location>
        <begin position="105"/>
        <end position="127"/>
    </location>
</feature>
<dbReference type="OrthoDB" id="9811721at2"/>
<feature type="transmembrane region" description="Helical" evidence="8">
    <location>
        <begin position="77"/>
        <end position="98"/>
    </location>
</feature>
<dbReference type="InterPro" id="IPR037294">
    <property type="entry name" value="ABC_BtuC-like"/>
</dbReference>
<feature type="transmembrane region" description="Helical" evidence="8">
    <location>
        <begin position="213"/>
        <end position="234"/>
    </location>
</feature>
<keyword evidence="10" id="KW-1185">Reference proteome</keyword>
<dbReference type="GO" id="GO:0033214">
    <property type="term" value="P:siderophore-iron import into cell"/>
    <property type="evidence" value="ECO:0007669"/>
    <property type="project" value="TreeGrafter"/>
</dbReference>
<dbReference type="FunFam" id="1.10.3470.10:FF:000001">
    <property type="entry name" value="Vitamin B12 ABC transporter permease BtuC"/>
    <property type="match status" value="1"/>
</dbReference>
<evidence type="ECO:0000313" key="10">
    <source>
        <dbReference type="Proteomes" id="UP000198510"/>
    </source>
</evidence>
<dbReference type="RefSeq" id="WP_089683818.1">
    <property type="nucleotide sequence ID" value="NZ_FNFO01000006.1"/>
</dbReference>
<evidence type="ECO:0000256" key="1">
    <source>
        <dbReference type="ARBA" id="ARBA00004651"/>
    </source>
</evidence>
<dbReference type="AlphaFoldDB" id="A0A1G9KDD6"/>
<feature type="transmembrane region" description="Helical" evidence="8">
    <location>
        <begin position="301"/>
        <end position="321"/>
    </location>
</feature>